<dbReference type="Gene3D" id="3.30.1330.40">
    <property type="entry name" value="RutC-like"/>
    <property type="match status" value="2"/>
</dbReference>
<evidence type="ECO:0000256" key="4">
    <source>
        <dbReference type="ARBA" id="ARBA00018426"/>
    </source>
</evidence>
<evidence type="ECO:0000256" key="6">
    <source>
        <dbReference type="ARBA" id="ARBA00031202"/>
    </source>
</evidence>
<dbReference type="Gene3D" id="3.40.50.620">
    <property type="entry name" value="HUPs"/>
    <property type="match status" value="1"/>
</dbReference>
<dbReference type="SUPFAM" id="SSF52402">
    <property type="entry name" value="Adenine nucleotide alpha hydrolases-like"/>
    <property type="match status" value="1"/>
</dbReference>
<reference evidence="13 14" key="1">
    <citation type="submission" date="2025-05" db="UniProtKB">
        <authorList>
            <consortium name="RefSeq"/>
        </authorList>
    </citation>
    <scope>IDENTIFICATION</scope>
    <source>
        <tissue evidence="13 14">Whole Larva</tissue>
    </source>
</reference>
<sequence length="674" mass="75603">MRVVALISGGKDSTYNMMQCIAAGHTIVALANLSPAKKTEIDSYMYQSVGFEAIDYIASAMELPLYKIETKGESKERGKVYVPTDEDEVEDLYKLLKQVMDDIEIDAVSCGAILSDYQRVRVENVCSRLGLVSLAYLWQRKQEELLEEMIKCEIDAVLIKVATLGLDPQRHLRRSIRLLEPHLKAMHDKYGLNVCGEGGEYESLTLDCPLYTSRIIIEESEIVMDSKDAIAPVGYLKLNKLNLEKKLPQLDLTGRLSGLQIKDSDSYVTDPGEDAVAETETAEESISDGNGKETFDNEEINQTENTSRSGDGWLWIGGIAGVSDNNPEEAFTKAMDKLKCSLEANNHNLEDLCGISMYVADMSQYAELNKLYCETLNHVNPPTRACVQVPLPKHCPVILEAISWKNPNASGDNKIEKMTMHVQSISHWCPANIGPYSQAAKIGDLIHLAGQISMVPGSMLMVSGGIKAQCKLSLRHVERLLRGIDPNCDLRDVVQGICYLSDQRHVEDARKLWEEKTNNAIMDYIVVSGLPRNALVEWHVWGHTHNNQFEYEETGQCIQDWSISIFRRWNYENNIAAIVCHVDNIESNTMLTAAIFRETLDYVLQKLNQAHEYDPNSICNLKIFYPVTKNVCTYSFISVLDEYRKTIALVHTIVPVVALSGKNSFLSICGVRTQ</sequence>
<accession>A0ABM1NAS9</accession>
<evidence type="ECO:0000256" key="3">
    <source>
        <dbReference type="ARBA" id="ARBA00012089"/>
    </source>
</evidence>
<evidence type="ECO:0000259" key="11">
    <source>
        <dbReference type="Pfam" id="PF01902"/>
    </source>
</evidence>
<dbReference type="NCBIfam" id="TIGR00290">
    <property type="entry name" value="MJ0570_dom"/>
    <property type="match status" value="1"/>
</dbReference>
<evidence type="ECO:0000256" key="1">
    <source>
        <dbReference type="ARBA" id="ARBA00005156"/>
    </source>
</evidence>
<dbReference type="InterPro" id="IPR014729">
    <property type="entry name" value="Rossmann-like_a/b/a_fold"/>
</dbReference>
<dbReference type="CDD" id="cd06156">
    <property type="entry name" value="eu_AANH_C_2"/>
    <property type="match status" value="1"/>
</dbReference>
<gene>
    <name evidence="13 14" type="primary">LOC108567777</name>
</gene>
<dbReference type="RefSeq" id="XP_017783928.1">
    <property type="nucleotide sequence ID" value="XM_017928439.1"/>
</dbReference>
<keyword evidence="12" id="KW-1185">Reference proteome</keyword>
<dbReference type="Pfam" id="PF01042">
    <property type="entry name" value="Ribonuc_L-PSP"/>
    <property type="match status" value="2"/>
</dbReference>
<dbReference type="EC" id="6.3.1.14" evidence="3"/>
<comment type="catalytic activity">
    <reaction evidence="9">
        <text>diphthine-[translation elongation factor 2] + NH4(+) + ATP = diphthamide-[translation elongation factor 2] + AMP + diphosphate + H(+)</text>
        <dbReference type="Rhea" id="RHEA:19753"/>
        <dbReference type="Rhea" id="RHEA-COMP:10172"/>
        <dbReference type="Rhea" id="RHEA-COMP:10174"/>
        <dbReference type="ChEBI" id="CHEBI:15378"/>
        <dbReference type="ChEBI" id="CHEBI:16692"/>
        <dbReference type="ChEBI" id="CHEBI:28938"/>
        <dbReference type="ChEBI" id="CHEBI:30616"/>
        <dbReference type="ChEBI" id="CHEBI:33019"/>
        <dbReference type="ChEBI" id="CHEBI:82696"/>
        <dbReference type="ChEBI" id="CHEBI:456215"/>
        <dbReference type="EC" id="6.3.1.14"/>
    </reaction>
</comment>
<dbReference type="RefSeq" id="XP_017783929.1">
    <property type="nucleotide sequence ID" value="XM_017928440.1"/>
</dbReference>
<evidence type="ECO:0000256" key="8">
    <source>
        <dbReference type="ARBA" id="ARBA00032849"/>
    </source>
</evidence>
<evidence type="ECO:0000313" key="14">
    <source>
        <dbReference type="RefSeq" id="XP_017783929.1"/>
    </source>
</evidence>
<dbReference type="CDD" id="cd01994">
    <property type="entry name" value="AANH_PF0828-like"/>
    <property type="match status" value="1"/>
</dbReference>
<evidence type="ECO:0000313" key="13">
    <source>
        <dbReference type="RefSeq" id="XP_017783928.1"/>
    </source>
</evidence>
<name>A0ABM1NAS9_NICVS</name>
<dbReference type="InterPro" id="IPR035959">
    <property type="entry name" value="RutC-like_sf"/>
</dbReference>
<keyword evidence="13 14" id="KW-0436">Ligase</keyword>
<dbReference type="InterPro" id="IPR030662">
    <property type="entry name" value="DPH6/MJ0570"/>
</dbReference>
<feature type="region of interest" description="Disordered" evidence="10">
    <location>
        <begin position="266"/>
        <end position="297"/>
    </location>
</feature>
<evidence type="ECO:0000256" key="2">
    <source>
        <dbReference type="ARBA" id="ARBA00008496"/>
    </source>
</evidence>
<dbReference type="PANTHER" id="PTHR12196:SF2">
    <property type="entry name" value="DIPHTHINE--AMMONIA LIGASE"/>
    <property type="match status" value="1"/>
</dbReference>
<dbReference type="SUPFAM" id="SSF55298">
    <property type="entry name" value="YjgF-like"/>
    <property type="match status" value="2"/>
</dbReference>
<evidence type="ECO:0000256" key="5">
    <source>
        <dbReference type="ARBA" id="ARBA00029814"/>
    </source>
</evidence>
<dbReference type="Proteomes" id="UP000695000">
    <property type="component" value="Unplaced"/>
</dbReference>
<organism evidence="12 14">
    <name type="scientific">Nicrophorus vespilloides</name>
    <name type="common">Boreal carrion beetle</name>
    <dbReference type="NCBI Taxonomy" id="110193"/>
    <lineage>
        <taxon>Eukaryota</taxon>
        <taxon>Metazoa</taxon>
        <taxon>Ecdysozoa</taxon>
        <taxon>Arthropoda</taxon>
        <taxon>Hexapoda</taxon>
        <taxon>Insecta</taxon>
        <taxon>Pterygota</taxon>
        <taxon>Neoptera</taxon>
        <taxon>Endopterygota</taxon>
        <taxon>Coleoptera</taxon>
        <taxon>Polyphaga</taxon>
        <taxon>Staphyliniformia</taxon>
        <taxon>Silphidae</taxon>
        <taxon>Nicrophorinae</taxon>
        <taxon>Nicrophorus</taxon>
    </lineage>
</organism>
<evidence type="ECO:0000313" key="12">
    <source>
        <dbReference type="Proteomes" id="UP000695000"/>
    </source>
</evidence>
<evidence type="ECO:0000256" key="10">
    <source>
        <dbReference type="SAM" id="MobiDB-lite"/>
    </source>
</evidence>
<protein>
    <recommendedName>
        <fullName evidence="4">Diphthine--ammonia ligase</fullName>
        <ecNumber evidence="3">6.3.1.14</ecNumber>
    </recommendedName>
    <alternativeName>
        <fullName evidence="6">ATP-binding domain-containing protein 4</fullName>
    </alternativeName>
    <alternativeName>
        <fullName evidence="5">Diphthamide synthase</fullName>
    </alternativeName>
    <alternativeName>
        <fullName evidence="7">Diphthamide synthetase</fullName>
    </alternativeName>
    <alternativeName>
        <fullName evidence="8">Protein DPH6 homolog</fullName>
    </alternativeName>
</protein>
<feature type="compositionally biased region" description="Acidic residues" evidence="10">
    <location>
        <begin position="271"/>
        <end position="286"/>
    </location>
</feature>
<evidence type="ECO:0000256" key="7">
    <source>
        <dbReference type="ARBA" id="ARBA00031552"/>
    </source>
</evidence>
<dbReference type="Gene3D" id="3.90.1490.10">
    <property type="entry name" value="putative n-type atp pyrophosphatase, domain 2"/>
    <property type="match status" value="1"/>
</dbReference>
<dbReference type="InterPro" id="IPR006175">
    <property type="entry name" value="YjgF/YER057c/UK114"/>
</dbReference>
<dbReference type="GeneID" id="108567777"/>
<comment type="pathway">
    <text evidence="1">Protein modification; peptidyl-diphthamide biosynthesis.</text>
</comment>
<dbReference type="PANTHER" id="PTHR12196">
    <property type="entry name" value="DOMAIN OF UNKNOWN FUNCTION 71 DUF71 -CONTAINING PROTEIN"/>
    <property type="match status" value="1"/>
</dbReference>
<feature type="domain" description="Diphthamide synthase" evidence="11">
    <location>
        <begin position="1"/>
        <end position="229"/>
    </location>
</feature>
<proteinExistence type="inferred from homology"/>
<dbReference type="Pfam" id="PF01902">
    <property type="entry name" value="Diphthami_syn_2"/>
    <property type="match status" value="1"/>
</dbReference>
<comment type="similarity">
    <text evidence="2">Belongs to the Diphthine--ammonia ligase family.</text>
</comment>
<dbReference type="InterPro" id="IPR002761">
    <property type="entry name" value="Diphthami_syn_dom"/>
</dbReference>
<evidence type="ECO:0000256" key="9">
    <source>
        <dbReference type="ARBA" id="ARBA00048108"/>
    </source>
</evidence>
<dbReference type="GO" id="GO:0016874">
    <property type="term" value="F:ligase activity"/>
    <property type="evidence" value="ECO:0007669"/>
    <property type="project" value="UniProtKB-KW"/>
</dbReference>